<dbReference type="GO" id="GO:0000271">
    <property type="term" value="P:polysaccharide biosynthetic process"/>
    <property type="evidence" value="ECO:0007669"/>
    <property type="project" value="TreeGrafter"/>
</dbReference>
<evidence type="ECO:0000256" key="1">
    <source>
        <dbReference type="ARBA" id="ARBA00037999"/>
    </source>
</evidence>
<organism evidence="3 4">
    <name type="scientific">Kaistia hirudinis</name>
    <dbReference type="NCBI Taxonomy" id="1293440"/>
    <lineage>
        <taxon>Bacteria</taxon>
        <taxon>Pseudomonadati</taxon>
        <taxon>Pseudomonadota</taxon>
        <taxon>Alphaproteobacteria</taxon>
        <taxon>Hyphomicrobiales</taxon>
        <taxon>Kaistiaceae</taxon>
        <taxon>Kaistia</taxon>
    </lineage>
</organism>
<dbReference type="Gene3D" id="3.40.640.10">
    <property type="entry name" value="Type I PLP-dependent aspartate aminotransferase-like (Major domain)"/>
    <property type="match status" value="1"/>
</dbReference>
<comment type="caution">
    <text evidence="3">The sequence shown here is derived from an EMBL/GenBank/DDBJ whole genome shotgun (WGS) entry which is preliminary data.</text>
</comment>
<evidence type="ECO:0000256" key="2">
    <source>
        <dbReference type="RuleBase" id="RU004508"/>
    </source>
</evidence>
<dbReference type="AlphaFoldDB" id="A0A840APF2"/>
<dbReference type="SUPFAM" id="SSF53383">
    <property type="entry name" value="PLP-dependent transferases"/>
    <property type="match status" value="1"/>
</dbReference>
<evidence type="ECO:0000313" key="3">
    <source>
        <dbReference type="EMBL" id="MBB3930286.1"/>
    </source>
</evidence>
<proteinExistence type="inferred from homology"/>
<name>A0A840APF2_9HYPH</name>
<keyword evidence="4" id="KW-1185">Reference proteome</keyword>
<dbReference type="GO" id="GO:0008483">
    <property type="term" value="F:transaminase activity"/>
    <property type="evidence" value="ECO:0007669"/>
    <property type="project" value="TreeGrafter"/>
</dbReference>
<dbReference type="InterPro" id="IPR000653">
    <property type="entry name" value="DegT/StrS_aminotransferase"/>
</dbReference>
<dbReference type="RefSeq" id="WP_183397963.1">
    <property type="nucleotide sequence ID" value="NZ_JACIDS010000002.1"/>
</dbReference>
<sequence>MVREALCLRVRVPLRKLSRLISRQRVSAAMGIGNLLLGDIEQLLTDRAIGRRKLHRMFGAESQCWIAENEIQKMYPGTSCLLLPSATVGLALALEALDFEPGSEVLISGFGWLSNWSCIHRAGLVAKFLPLDDNLQLRAEDVRERITERTRAVIVTHLMGRGQQAVADIASICAERGVVLLEDIAQSFGVSVRGRRAGTFGLAAWCSFNHHKLLSTGDGGCILSTDPEFFARMSGLHDHGLVMKGGKRRPGASIQPGMSLRSSEVVGAVLRGQLARFNLIRTKILMQYDAMAQACQRRLQVRLIDPNPGDLPFTVLFERPDRLIYPTLVDSGWHVASNVPWQRESFEGALASDPALAATLTRIGSVSALGSGFVDPYFAIADGIDITDDVSAVDDVLSRLEIN</sequence>
<protein>
    <recommendedName>
        <fullName evidence="5">Aminotransferase</fullName>
    </recommendedName>
</protein>
<comment type="similarity">
    <text evidence="1 2">Belongs to the DegT/DnrJ/EryC1 family.</text>
</comment>
<dbReference type="Proteomes" id="UP000553963">
    <property type="component" value="Unassembled WGS sequence"/>
</dbReference>
<dbReference type="InterPro" id="IPR015424">
    <property type="entry name" value="PyrdxlP-dep_Trfase"/>
</dbReference>
<evidence type="ECO:0008006" key="5">
    <source>
        <dbReference type="Google" id="ProtNLM"/>
    </source>
</evidence>
<dbReference type="GO" id="GO:0030170">
    <property type="term" value="F:pyridoxal phosphate binding"/>
    <property type="evidence" value="ECO:0007669"/>
    <property type="project" value="TreeGrafter"/>
</dbReference>
<gene>
    <name evidence="3" type="ORF">GGR25_001325</name>
</gene>
<dbReference type="PANTHER" id="PTHR30244">
    <property type="entry name" value="TRANSAMINASE"/>
    <property type="match status" value="1"/>
</dbReference>
<dbReference type="EMBL" id="JACIDS010000002">
    <property type="protein sequence ID" value="MBB3930286.1"/>
    <property type="molecule type" value="Genomic_DNA"/>
</dbReference>
<accession>A0A840APF2</accession>
<evidence type="ECO:0000313" key="4">
    <source>
        <dbReference type="Proteomes" id="UP000553963"/>
    </source>
</evidence>
<dbReference type="PANTHER" id="PTHR30244:SF34">
    <property type="entry name" value="DTDP-4-AMINO-4,6-DIDEOXYGALACTOSE TRANSAMINASE"/>
    <property type="match status" value="1"/>
</dbReference>
<dbReference type="InterPro" id="IPR015421">
    <property type="entry name" value="PyrdxlP-dep_Trfase_major"/>
</dbReference>
<dbReference type="Pfam" id="PF01041">
    <property type="entry name" value="DegT_DnrJ_EryC1"/>
    <property type="match status" value="1"/>
</dbReference>
<reference evidence="3 4" key="1">
    <citation type="submission" date="2020-08" db="EMBL/GenBank/DDBJ databases">
        <title>Genomic Encyclopedia of Type Strains, Phase IV (KMG-IV): sequencing the most valuable type-strain genomes for metagenomic binning, comparative biology and taxonomic classification.</title>
        <authorList>
            <person name="Goeker M."/>
        </authorList>
    </citation>
    <scope>NUCLEOTIDE SEQUENCE [LARGE SCALE GENOMIC DNA]</scope>
    <source>
        <strain evidence="3 4">DSM 25966</strain>
    </source>
</reference>
<keyword evidence="2" id="KW-0663">Pyridoxal phosphate</keyword>